<dbReference type="GO" id="GO:0001782">
    <property type="term" value="P:B cell homeostasis"/>
    <property type="evidence" value="ECO:0007669"/>
    <property type="project" value="Ensembl"/>
</dbReference>
<protein>
    <submittedName>
        <fullName evidence="3">Grb2-binding adaptor, transmembrane</fullName>
    </submittedName>
</protein>
<feature type="transmembrane region" description="Helical" evidence="2">
    <location>
        <begin position="12"/>
        <end position="33"/>
    </location>
</feature>
<evidence type="ECO:0000256" key="1">
    <source>
        <dbReference type="SAM" id="MobiDB-lite"/>
    </source>
</evidence>
<dbReference type="GO" id="GO:0002322">
    <property type="term" value="P:B cell proliferation involved in immune response"/>
    <property type="evidence" value="ECO:0007669"/>
    <property type="project" value="Ensembl"/>
</dbReference>
<keyword evidence="2" id="KW-0812">Transmembrane</keyword>
<reference evidence="3" key="2">
    <citation type="submission" date="2025-09" db="UniProtKB">
        <authorList>
            <consortium name="Ensembl"/>
        </authorList>
    </citation>
    <scope>IDENTIFICATION</scope>
</reference>
<dbReference type="AlphaFoldDB" id="A0A8C6QER0"/>
<feature type="region of interest" description="Disordered" evidence="1">
    <location>
        <begin position="70"/>
        <end position="101"/>
    </location>
</feature>
<dbReference type="Ensembl" id="ENSNGAT00000002356.1">
    <property type="protein sequence ID" value="ENSNGAP00000002182.1"/>
    <property type="gene ID" value="ENSNGAG00000001764.1"/>
</dbReference>
<dbReference type="GO" id="GO:0005886">
    <property type="term" value="C:plasma membrane"/>
    <property type="evidence" value="ECO:0007669"/>
    <property type="project" value="Ensembl"/>
</dbReference>
<evidence type="ECO:0000313" key="4">
    <source>
        <dbReference type="Proteomes" id="UP000694381"/>
    </source>
</evidence>
<keyword evidence="4" id="KW-1185">Reference proteome</keyword>
<gene>
    <name evidence="3" type="primary">Gapt</name>
</gene>
<evidence type="ECO:0000313" key="3">
    <source>
        <dbReference type="Ensembl" id="ENSNGAP00000002182.1"/>
    </source>
</evidence>
<dbReference type="PRINTS" id="PR02077">
    <property type="entry name" value="PROTEINGAPT"/>
</dbReference>
<dbReference type="OMA" id="WHWKHRN"/>
<name>A0A8C6QER0_NANGA</name>
<dbReference type="PANTHER" id="PTHR37350">
    <property type="entry name" value="PROTEIN GAPT"/>
    <property type="match status" value="1"/>
</dbReference>
<evidence type="ECO:0000256" key="2">
    <source>
        <dbReference type="SAM" id="Phobius"/>
    </source>
</evidence>
<dbReference type="PANTHER" id="PTHR37350:SF1">
    <property type="entry name" value="PROTEIN GAPT"/>
    <property type="match status" value="1"/>
</dbReference>
<dbReference type="GeneTree" id="ENSGT00390000011255"/>
<keyword evidence="2" id="KW-0472">Membrane</keyword>
<dbReference type="Proteomes" id="UP000694381">
    <property type="component" value="Unassembled WGS sequence"/>
</dbReference>
<keyword evidence="2" id="KW-1133">Transmembrane helix</keyword>
<dbReference type="GO" id="GO:0005794">
    <property type="term" value="C:Golgi apparatus"/>
    <property type="evidence" value="ECO:0007669"/>
    <property type="project" value="Ensembl"/>
</dbReference>
<reference evidence="3" key="1">
    <citation type="submission" date="2025-08" db="UniProtKB">
        <authorList>
            <consortium name="Ensembl"/>
        </authorList>
    </citation>
    <scope>IDENTIFICATION</scope>
</reference>
<proteinExistence type="predicted"/>
<dbReference type="InterPro" id="IPR021082">
    <property type="entry name" value="Protein_GAPT"/>
</dbReference>
<sequence>MLKSCGSTSLGIAVGVFLLALLVVCGFGCVWHWKHRDTTRFTLPKFLQRRSSRRKDYTKTLCLSSYVTSSSPKTSVETKGHKSTAEGTQMHDNYENVEAGPPRVHGPLYENTQLSNLEECVYRNQGSSLYYNVQNPNSSAATQDEDIYILPDSY</sequence>
<organism evidence="3 4">
    <name type="scientific">Nannospalax galili</name>
    <name type="common">Northern Israeli blind subterranean mole rat</name>
    <name type="synonym">Spalax galili</name>
    <dbReference type="NCBI Taxonomy" id="1026970"/>
    <lineage>
        <taxon>Eukaryota</taxon>
        <taxon>Metazoa</taxon>
        <taxon>Chordata</taxon>
        <taxon>Craniata</taxon>
        <taxon>Vertebrata</taxon>
        <taxon>Euteleostomi</taxon>
        <taxon>Mammalia</taxon>
        <taxon>Eutheria</taxon>
        <taxon>Euarchontoglires</taxon>
        <taxon>Glires</taxon>
        <taxon>Rodentia</taxon>
        <taxon>Myomorpha</taxon>
        <taxon>Muroidea</taxon>
        <taxon>Spalacidae</taxon>
        <taxon>Spalacinae</taxon>
        <taxon>Nannospalax</taxon>
    </lineage>
</organism>
<dbReference type="Pfam" id="PF11770">
    <property type="entry name" value="GAPT"/>
    <property type="match status" value="1"/>
</dbReference>
<accession>A0A8C6QER0</accession>